<dbReference type="InterPro" id="IPR012337">
    <property type="entry name" value="RNaseH-like_sf"/>
</dbReference>
<dbReference type="GO" id="GO:0006508">
    <property type="term" value="P:proteolysis"/>
    <property type="evidence" value="ECO:0007669"/>
    <property type="project" value="UniProtKB-KW"/>
</dbReference>
<dbReference type="Pfam" id="PF13976">
    <property type="entry name" value="gag_pre-integrs"/>
    <property type="match status" value="1"/>
</dbReference>
<gene>
    <name evidence="18" type="ORF">Ae201684_007232</name>
</gene>
<dbReference type="GO" id="GO:0003676">
    <property type="term" value="F:nucleic acid binding"/>
    <property type="evidence" value="ECO:0007669"/>
    <property type="project" value="InterPro"/>
</dbReference>
<accession>A0A6G0X878</accession>
<dbReference type="InterPro" id="IPR025724">
    <property type="entry name" value="GAG-pre-integrase_dom"/>
</dbReference>
<name>A0A6G0X878_9STRA</name>
<keyword evidence="13" id="KW-0548">Nucleotidyltransferase</keyword>
<dbReference type="Gene3D" id="3.30.420.10">
    <property type="entry name" value="Ribonuclease H-like superfamily/Ribonuclease H"/>
    <property type="match status" value="1"/>
</dbReference>
<dbReference type="VEuPathDB" id="FungiDB:AeMF1_005852"/>
<keyword evidence="3" id="KW-0645">Protease</keyword>
<evidence type="ECO:0000313" key="18">
    <source>
        <dbReference type="EMBL" id="KAF0736209.1"/>
    </source>
</evidence>
<comment type="function">
    <text evidence="1">The aspartyl protease (PR) mediates the proteolytic cleavages of the Gag and Gag-Pol polyproteins after assembly of the VLP.</text>
</comment>
<sequence>MKSAPSYDELEANIRTEAARRGSEIVAKHREDKRALEGNLADAAETQATQSHLELQRRIEVIEANLARTDSHHARRPQGPRSSNPHANEVCGYCNRRVHKTEKCFLKRKHNAEVEQDKSRTKVPEANMRHGDDADVHLSSEDGPSQAIDHWNWCGAATLEPKVANQVDQGQVDRKLAETEWILDTGATHHMCFVKGMFNDLQPVDSSLANFVGLPDGGKITIEGIGTVKLRVKCSATGNQATIQLNQVLYIARFNRNVLSVPKAYAAGLRFNLDAKPGQVVFSYGDQSIVSADTGGTPLYILRHIPPSPQPVQAEANALMAQPTFDLRHRRLGHLNAHDMKRLLDKDIVRGFKVTRSDLNGWICDACELGKKSKRVKLPSATTPADKCNAKVHSDLTGPIETPAIDGARYVCLFVDRHSGYISCYFLTKKNEFNDLLVQHRALVENKHNLPLVELHSDNGGEFQAPKA</sequence>
<protein>
    <recommendedName>
        <fullName evidence="17">Integrase catalytic domain-containing protein</fullName>
    </recommendedName>
</protein>
<evidence type="ECO:0000256" key="12">
    <source>
        <dbReference type="ARBA" id="ARBA00022918"/>
    </source>
</evidence>
<evidence type="ECO:0000256" key="8">
    <source>
        <dbReference type="ARBA" id="ARBA00022801"/>
    </source>
</evidence>
<evidence type="ECO:0000256" key="4">
    <source>
        <dbReference type="ARBA" id="ARBA00022722"/>
    </source>
</evidence>
<dbReference type="GO" id="GO:0003887">
    <property type="term" value="F:DNA-directed DNA polymerase activity"/>
    <property type="evidence" value="ECO:0007669"/>
    <property type="project" value="UniProtKB-KW"/>
</dbReference>
<keyword evidence="10" id="KW-0460">Magnesium</keyword>
<keyword evidence="11" id="KW-0229">DNA integration</keyword>
<evidence type="ECO:0000259" key="17">
    <source>
        <dbReference type="PROSITE" id="PS50994"/>
    </source>
</evidence>
<evidence type="ECO:0000256" key="5">
    <source>
        <dbReference type="ARBA" id="ARBA00022723"/>
    </source>
</evidence>
<dbReference type="PANTHER" id="PTHR42648">
    <property type="entry name" value="TRANSPOSASE, PUTATIVE-RELATED"/>
    <property type="match status" value="1"/>
</dbReference>
<evidence type="ECO:0000256" key="7">
    <source>
        <dbReference type="ARBA" id="ARBA00022759"/>
    </source>
</evidence>
<dbReference type="InterPro" id="IPR054722">
    <property type="entry name" value="PolX-like_BBD"/>
</dbReference>
<keyword evidence="13" id="KW-0239">DNA-directed DNA polymerase</keyword>
<dbReference type="PROSITE" id="PS50994">
    <property type="entry name" value="INTEGRASE"/>
    <property type="match status" value="1"/>
</dbReference>
<dbReference type="GO" id="GO:0003964">
    <property type="term" value="F:RNA-directed DNA polymerase activity"/>
    <property type="evidence" value="ECO:0007669"/>
    <property type="project" value="UniProtKB-KW"/>
</dbReference>
<dbReference type="PANTHER" id="PTHR42648:SF11">
    <property type="entry name" value="TRANSPOSON TY4-P GAG-POL POLYPROTEIN"/>
    <property type="match status" value="1"/>
</dbReference>
<proteinExistence type="predicted"/>
<dbReference type="GO" id="GO:0004519">
    <property type="term" value="F:endonuclease activity"/>
    <property type="evidence" value="ECO:0007669"/>
    <property type="project" value="UniProtKB-KW"/>
</dbReference>
<dbReference type="SUPFAM" id="SSF53098">
    <property type="entry name" value="Ribonuclease H-like"/>
    <property type="match status" value="1"/>
</dbReference>
<keyword evidence="5" id="KW-0479">Metal-binding</keyword>
<keyword evidence="8" id="KW-0378">Hydrolase</keyword>
<reference evidence="18 19" key="1">
    <citation type="submission" date="2019-07" db="EMBL/GenBank/DDBJ databases">
        <title>Genomics analysis of Aphanomyces spp. identifies a new class of oomycete effector associated with host adaptation.</title>
        <authorList>
            <person name="Gaulin E."/>
        </authorList>
    </citation>
    <scope>NUCLEOTIDE SEQUENCE [LARGE SCALE GENOMIC DNA]</scope>
    <source>
        <strain evidence="18 19">ATCC 201684</strain>
    </source>
</reference>
<dbReference type="GO" id="GO:0006310">
    <property type="term" value="P:DNA recombination"/>
    <property type="evidence" value="ECO:0007669"/>
    <property type="project" value="UniProtKB-KW"/>
</dbReference>
<keyword evidence="19" id="KW-1185">Reference proteome</keyword>
<dbReference type="GO" id="GO:0008233">
    <property type="term" value="F:peptidase activity"/>
    <property type="evidence" value="ECO:0007669"/>
    <property type="project" value="UniProtKB-KW"/>
</dbReference>
<keyword evidence="14" id="KW-0917">Virion maturation</keyword>
<dbReference type="GO" id="GO:0015074">
    <property type="term" value="P:DNA integration"/>
    <property type="evidence" value="ECO:0007669"/>
    <property type="project" value="UniProtKB-KW"/>
</dbReference>
<evidence type="ECO:0000313" key="19">
    <source>
        <dbReference type="Proteomes" id="UP000481153"/>
    </source>
</evidence>
<dbReference type="GO" id="GO:0005524">
    <property type="term" value="F:ATP binding"/>
    <property type="evidence" value="ECO:0007669"/>
    <property type="project" value="UniProtKB-KW"/>
</dbReference>
<dbReference type="InterPro" id="IPR039537">
    <property type="entry name" value="Retrotran_Ty1/copia-like"/>
</dbReference>
<keyword evidence="6" id="KW-0547">Nucleotide-binding</keyword>
<dbReference type="Proteomes" id="UP000481153">
    <property type="component" value="Unassembled WGS sequence"/>
</dbReference>
<dbReference type="EMBL" id="VJMJ01000089">
    <property type="protein sequence ID" value="KAF0736209.1"/>
    <property type="molecule type" value="Genomic_DNA"/>
</dbReference>
<evidence type="ECO:0000256" key="3">
    <source>
        <dbReference type="ARBA" id="ARBA00022670"/>
    </source>
</evidence>
<keyword evidence="9" id="KW-0067">ATP-binding</keyword>
<evidence type="ECO:0000256" key="2">
    <source>
        <dbReference type="ARBA" id="ARBA00022612"/>
    </source>
</evidence>
<keyword evidence="12" id="KW-0695">RNA-directed DNA polymerase</keyword>
<evidence type="ECO:0000256" key="14">
    <source>
        <dbReference type="ARBA" id="ARBA00023113"/>
    </source>
</evidence>
<organism evidence="18 19">
    <name type="scientific">Aphanomyces euteiches</name>
    <dbReference type="NCBI Taxonomy" id="100861"/>
    <lineage>
        <taxon>Eukaryota</taxon>
        <taxon>Sar</taxon>
        <taxon>Stramenopiles</taxon>
        <taxon>Oomycota</taxon>
        <taxon>Saprolegniomycetes</taxon>
        <taxon>Saprolegniales</taxon>
        <taxon>Verrucalvaceae</taxon>
        <taxon>Aphanomyces</taxon>
    </lineage>
</organism>
<keyword evidence="15" id="KW-0233">DNA recombination</keyword>
<keyword evidence="4" id="KW-0540">Nuclease</keyword>
<evidence type="ECO:0000256" key="1">
    <source>
        <dbReference type="ARBA" id="ARBA00002180"/>
    </source>
</evidence>
<dbReference type="AlphaFoldDB" id="A0A6G0X878"/>
<evidence type="ECO:0000256" key="10">
    <source>
        <dbReference type="ARBA" id="ARBA00022842"/>
    </source>
</evidence>
<evidence type="ECO:0000256" key="9">
    <source>
        <dbReference type="ARBA" id="ARBA00022840"/>
    </source>
</evidence>
<dbReference type="Pfam" id="PF22936">
    <property type="entry name" value="Pol_BBD"/>
    <property type="match status" value="1"/>
</dbReference>
<dbReference type="InterPro" id="IPR036397">
    <property type="entry name" value="RNaseH_sf"/>
</dbReference>
<comment type="caution">
    <text evidence="18">The sequence shown here is derived from an EMBL/GenBank/DDBJ whole genome shotgun (WGS) entry which is preliminary data.</text>
</comment>
<dbReference type="InterPro" id="IPR001584">
    <property type="entry name" value="Integrase_cat-core"/>
</dbReference>
<keyword evidence="2" id="KW-1188">Viral release from host cell</keyword>
<evidence type="ECO:0000256" key="15">
    <source>
        <dbReference type="ARBA" id="ARBA00023172"/>
    </source>
</evidence>
<evidence type="ECO:0000256" key="13">
    <source>
        <dbReference type="ARBA" id="ARBA00022932"/>
    </source>
</evidence>
<evidence type="ECO:0000256" key="6">
    <source>
        <dbReference type="ARBA" id="ARBA00022741"/>
    </source>
</evidence>
<feature type="region of interest" description="Disordered" evidence="16">
    <location>
        <begin position="66"/>
        <end position="87"/>
    </location>
</feature>
<feature type="domain" description="Integrase catalytic" evidence="17">
    <location>
        <begin position="380"/>
        <end position="468"/>
    </location>
</feature>
<keyword evidence="13" id="KW-0808">Transferase</keyword>
<evidence type="ECO:0000256" key="11">
    <source>
        <dbReference type="ARBA" id="ARBA00022908"/>
    </source>
</evidence>
<dbReference type="GO" id="GO:0046872">
    <property type="term" value="F:metal ion binding"/>
    <property type="evidence" value="ECO:0007669"/>
    <property type="project" value="UniProtKB-KW"/>
</dbReference>
<keyword evidence="7" id="KW-0255">Endonuclease</keyword>
<evidence type="ECO:0000256" key="16">
    <source>
        <dbReference type="SAM" id="MobiDB-lite"/>
    </source>
</evidence>